<dbReference type="VEuPathDB" id="FungiDB:EMCG_04987"/>
<accession>A0A2B7Z5U1</accession>
<name>A0A2B7Z5U1_9EURO</name>
<dbReference type="CDD" id="cd05120">
    <property type="entry name" value="APH_ChoK_like"/>
    <property type="match status" value="1"/>
</dbReference>
<feature type="domain" description="Aminoglycoside phosphotransferase" evidence="1">
    <location>
        <begin position="54"/>
        <end position="248"/>
    </location>
</feature>
<dbReference type="EMBL" id="PDND01000327">
    <property type="protein sequence ID" value="PGH28741.1"/>
    <property type="molecule type" value="Genomic_DNA"/>
</dbReference>
<reference evidence="2 3" key="1">
    <citation type="submission" date="2017-10" db="EMBL/GenBank/DDBJ databases">
        <title>Comparative genomics in systemic dimorphic fungi from Ajellomycetaceae.</title>
        <authorList>
            <person name="Munoz J.F."/>
            <person name="Mcewen J.G."/>
            <person name="Clay O.K."/>
            <person name="Cuomo C.A."/>
        </authorList>
    </citation>
    <scope>NUCLEOTIDE SEQUENCE [LARGE SCALE GENOMIC DNA]</scope>
    <source>
        <strain evidence="2 3">UAMH4076</strain>
    </source>
</reference>
<proteinExistence type="predicted"/>
<dbReference type="PANTHER" id="PTHR21310">
    <property type="entry name" value="AMINOGLYCOSIDE PHOSPHOTRANSFERASE-RELATED-RELATED"/>
    <property type="match status" value="1"/>
</dbReference>
<evidence type="ECO:0000313" key="3">
    <source>
        <dbReference type="Proteomes" id="UP000226031"/>
    </source>
</evidence>
<evidence type="ECO:0000313" key="2">
    <source>
        <dbReference type="EMBL" id="PGH28741.1"/>
    </source>
</evidence>
<sequence>MPQLPSMILQLYHLIPQRLRRLFYRLLLPIGEYLYGRGTYGVCNVQQLPFNLYLKRASSSRLQHEARALELVAKHTTLNAPRVLDFIELPGGRISWMLTSRLKGDIAGKCLPLMNTDQLKQFVIDFRNYVEQIRSIPNPYPHLICSPLGGGCQDVRIDNDNGSTGPYDKIADLNKRLVAMCSPIPDAADRDVIADVHSRSYRVFFAHADLNPANVLVHNGRLSGFVDWEFAGWYPEYWEYTKACYIVFKWQLWLETMEKIFPEYRYELKAERIFQAYTCPF</sequence>
<dbReference type="Proteomes" id="UP000226031">
    <property type="component" value="Unassembled WGS sequence"/>
</dbReference>
<dbReference type="InterPro" id="IPR002575">
    <property type="entry name" value="Aminoglycoside_PTrfase"/>
</dbReference>
<dbReference type="Pfam" id="PF01636">
    <property type="entry name" value="APH"/>
    <property type="match status" value="1"/>
</dbReference>
<gene>
    <name evidence="2" type="ORF">GX50_08516</name>
</gene>
<dbReference type="InterPro" id="IPR051678">
    <property type="entry name" value="AGP_Transferase"/>
</dbReference>
<keyword evidence="3" id="KW-1185">Reference proteome</keyword>
<comment type="caution">
    <text evidence="2">The sequence shown here is derived from an EMBL/GenBank/DDBJ whole genome shotgun (WGS) entry which is preliminary data.</text>
</comment>
<dbReference type="SUPFAM" id="SSF56112">
    <property type="entry name" value="Protein kinase-like (PK-like)"/>
    <property type="match status" value="1"/>
</dbReference>
<dbReference type="AlphaFoldDB" id="A0A2B7Z5U1"/>
<dbReference type="PANTHER" id="PTHR21310:SF58">
    <property type="entry name" value="AMINOGLYCOSIDE PHOSPHOTRANSFERASE DOMAIN-CONTAINING PROTEIN"/>
    <property type="match status" value="1"/>
</dbReference>
<evidence type="ECO:0000259" key="1">
    <source>
        <dbReference type="Pfam" id="PF01636"/>
    </source>
</evidence>
<dbReference type="Gene3D" id="3.90.1200.10">
    <property type="match status" value="1"/>
</dbReference>
<protein>
    <recommendedName>
        <fullName evidence="1">Aminoglycoside phosphotransferase domain-containing protein</fullName>
    </recommendedName>
</protein>
<dbReference type="InterPro" id="IPR011009">
    <property type="entry name" value="Kinase-like_dom_sf"/>
</dbReference>
<organism evidence="2 3">
    <name type="scientific">[Emmonsia] crescens</name>
    <dbReference type="NCBI Taxonomy" id="73230"/>
    <lineage>
        <taxon>Eukaryota</taxon>
        <taxon>Fungi</taxon>
        <taxon>Dikarya</taxon>
        <taxon>Ascomycota</taxon>
        <taxon>Pezizomycotina</taxon>
        <taxon>Eurotiomycetes</taxon>
        <taxon>Eurotiomycetidae</taxon>
        <taxon>Onygenales</taxon>
        <taxon>Ajellomycetaceae</taxon>
        <taxon>Emergomyces</taxon>
    </lineage>
</organism>
<dbReference type="STRING" id="73230.A0A2B7Z5U1"/>